<name>A0A8J6BNV5_ZIZPA</name>
<reference evidence="1" key="1">
    <citation type="journal article" date="2021" name="bioRxiv">
        <title>Whole Genome Assembly and Annotation of Northern Wild Rice, Zizania palustris L., Supports a Whole Genome Duplication in the Zizania Genus.</title>
        <authorList>
            <person name="Haas M."/>
            <person name="Kono T."/>
            <person name="Macchietto M."/>
            <person name="Millas R."/>
            <person name="McGilp L."/>
            <person name="Shao M."/>
            <person name="Duquette J."/>
            <person name="Hirsch C.N."/>
            <person name="Kimball J."/>
        </authorList>
    </citation>
    <scope>NUCLEOTIDE SEQUENCE</scope>
    <source>
        <tissue evidence="1">Fresh leaf tissue</tissue>
    </source>
</reference>
<gene>
    <name evidence="1" type="ORF">GUJ93_ZPchr0011g27090</name>
</gene>
<keyword evidence="2" id="KW-1185">Reference proteome</keyword>
<dbReference type="EMBL" id="JAAALK010000081">
    <property type="protein sequence ID" value="KAG8088841.1"/>
    <property type="molecule type" value="Genomic_DNA"/>
</dbReference>
<comment type="caution">
    <text evidence="1">The sequence shown here is derived from an EMBL/GenBank/DDBJ whole genome shotgun (WGS) entry which is preliminary data.</text>
</comment>
<protein>
    <submittedName>
        <fullName evidence="1">Uncharacterized protein</fullName>
    </submittedName>
</protein>
<reference evidence="1" key="2">
    <citation type="submission" date="2021-02" db="EMBL/GenBank/DDBJ databases">
        <authorList>
            <person name="Kimball J.A."/>
            <person name="Haas M.W."/>
            <person name="Macchietto M."/>
            <person name="Kono T."/>
            <person name="Duquette J."/>
            <person name="Shao M."/>
        </authorList>
    </citation>
    <scope>NUCLEOTIDE SEQUENCE</scope>
    <source>
        <tissue evidence="1">Fresh leaf tissue</tissue>
    </source>
</reference>
<accession>A0A8J6BNV5</accession>
<dbReference type="AlphaFoldDB" id="A0A8J6BNV5"/>
<evidence type="ECO:0000313" key="1">
    <source>
        <dbReference type="EMBL" id="KAG8088841.1"/>
    </source>
</evidence>
<sequence>CFLSSSTGFALLLQQLPCIPLNPFLLSHSSRPELTPRGRTVHYRPLPQRAPPPTSAAVLRPRVLRSLFCPARSAAALCPRALRRRPPPAQDQRIACRGSN</sequence>
<evidence type="ECO:0000313" key="2">
    <source>
        <dbReference type="Proteomes" id="UP000729402"/>
    </source>
</evidence>
<feature type="non-terminal residue" evidence="1">
    <location>
        <position position="1"/>
    </location>
</feature>
<organism evidence="1 2">
    <name type="scientific">Zizania palustris</name>
    <name type="common">Northern wild rice</name>
    <dbReference type="NCBI Taxonomy" id="103762"/>
    <lineage>
        <taxon>Eukaryota</taxon>
        <taxon>Viridiplantae</taxon>
        <taxon>Streptophyta</taxon>
        <taxon>Embryophyta</taxon>
        <taxon>Tracheophyta</taxon>
        <taxon>Spermatophyta</taxon>
        <taxon>Magnoliopsida</taxon>
        <taxon>Liliopsida</taxon>
        <taxon>Poales</taxon>
        <taxon>Poaceae</taxon>
        <taxon>BOP clade</taxon>
        <taxon>Oryzoideae</taxon>
        <taxon>Oryzeae</taxon>
        <taxon>Zizaniinae</taxon>
        <taxon>Zizania</taxon>
    </lineage>
</organism>
<dbReference type="Proteomes" id="UP000729402">
    <property type="component" value="Unassembled WGS sequence"/>
</dbReference>
<proteinExistence type="predicted"/>